<evidence type="ECO:0000313" key="2">
    <source>
        <dbReference type="EMBL" id="ESO12048.1"/>
    </source>
</evidence>
<evidence type="ECO:0000313" key="3">
    <source>
        <dbReference type="EnsemblMetazoa" id="HelroP158456"/>
    </source>
</evidence>
<dbReference type="EMBL" id="KB095811">
    <property type="protein sequence ID" value="ESO12048.1"/>
    <property type="molecule type" value="Genomic_DNA"/>
</dbReference>
<gene>
    <name evidence="3" type="primary">20197883</name>
    <name evidence="2" type="ORF">HELRODRAFT_158456</name>
</gene>
<feature type="coiled-coil region" evidence="1">
    <location>
        <begin position="66"/>
        <end position="93"/>
    </location>
</feature>
<dbReference type="KEGG" id="hro:HELRODRAFT_158456"/>
<evidence type="ECO:0000256" key="1">
    <source>
        <dbReference type="SAM" id="Coils"/>
    </source>
</evidence>
<organism evidence="3 4">
    <name type="scientific">Helobdella robusta</name>
    <name type="common">Californian leech</name>
    <dbReference type="NCBI Taxonomy" id="6412"/>
    <lineage>
        <taxon>Eukaryota</taxon>
        <taxon>Metazoa</taxon>
        <taxon>Spiralia</taxon>
        <taxon>Lophotrochozoa</taxon>
        <taxon>Annelida</taxon>
        <taxon>Clitellata</taxon>
        <taxon>Hirudinea</taxon>
        <taxon>Rhynchobdellida</taxon>
        <taxon>Glossiphoniidae</taxon>
        <taxon>Helobdella</taxon>
    </lineage>
</organism>
<accession>T1EMT3</accession>
<protein>
    <submittedName>
        <fullName evidence="2 3">Uncharacterized protein</fullName>
    </submittedName>
</protein>
<dbReference type="GeneID" id="20197883"/>
<dbReference type="CTD" id="20197883"/>
<dbReference type="AlphaFoldDB" id="T1EMT3"/>
<dbReference type="HOGENOM" id="CLU_2161052_0_0_1"/>
<name>T1EMT3_HELRO</name>
<dbReference type="EMBL" id="AMQM01000042">
    <property type="status" value="NOT_ANNOTATED_CDS"/>
    <property type="molecule type" value="Genomic_DNA"/>
</dbReference>
<dbReference type="EnsemblMetazoa" id="HelroT158456">
    <property type="protein sequence ID" value="HelroP158456"/>
    <property type="gene ID" value="HelroG158456"/>
</dbReference>
<keyword evidence="1" id="KW-0175">Coiled coil</keyword>
<reference evidence="3" key="3">
    <citation type="submission" date="2015-06" db="UniProtKB">
        <authorList>
            <consortium name="EnsemblMetazoa"/>
        </authorList>
    </citation>
    <scope>IDENTIFICATION</scope>
</reference>
<dbReference type="Proteomes" id="UP000015101">
    <property type="component" value="Unassembled WGS sequence"/>
</dbReference>
<sequence length="111" mass="12869">MEVTEDIGYYQILDNYTIWRLETVVDSDEASATLLTSQNYLNIQPQLFPPSSPAESSPNISYEIPLHKKRNLIKNLETLIKDMQQKVSRIKAEIPDNTKFNKFVLELLVIR</sequence>
<dbReference type="InParanoid" id="T1EMT3"/>
<reference evidence="4" key="1">
    <citation type="submission" date="2012-12" db="EMBL/GenBank/DDBJ databases">
        <authorList>
            <person name="Hellsten U."/>
            <person name="Grimwood J."/>
            <person name="Chapman J.A."/>
            <person name="Shapiro H."/>
            <person name="Aerts A."/>
            <person name="Otillar R.P."/>
            <person name="Terry A.Y."/>
            <person name="Boore J.L."/>
            <person name="Simakov O."/>
            <person name="Marletaz F."/>
            <person name="Cho S.-J."/>
            <person name="Edsinger-Gonzales E."/>
            <person name="Havlak P."/>
            <person name="Kuo D.-H."/>
            <person name="Larsson T."/>
            <person name="Lv J."/>
            <person name="Arendt D."/>
            <person name="Savage R."/>
            <person name="Osoegawa K."/>
            <person name="de Jong P."/>
            <person name="Lindberg D.R."/>
            <person name="Seaver E.C."/>
            <person name="Weisblat D.A."/>
            <person name="Putnam N.H."/>
            <person name="Grigoriev I.V."/>
            <person name="Rokhsar D.S."/>
        </authorList>
    </citation>
    <scope>NUCLEOTIDE SEQUENCE</scope>
</reference>
<dbReference type="RefSeq" id="XP_009008768.1">
    <property type="nucleotide sequence ID" value="XM_009010520.1"/>
</dbReference>
<proteinExistence type="predicted"/>
<reference evidence="2 4" key="2">
    <citation type="journal article" date="2013" name="Nature">
        <title>Insights into bilaterian evolution from three spiralian genomes.</title>
        <authorList>
            <person name="Simakov O."/>
            <person name="Marletaz F."/>
            <person name="Cho S.J."/>
            <person name="Edsinger-Gonzales E."/>
            <person name="Havlak P."/>
            <person name="Hellsten U."/>
            <person name="Kuo D.H."/>
            <person name="Larsson T."/>
            <person name="Lv J."/>
            <person name="Arendt D."/>
            <person name="Savage R."/>
            <person name="Osoegawa K."/>
            <person name="de Jong P."/>
            <person name="Grimwood J."/>
            <person name="Chapman J.A."/>
            <person name="Shapiro H."/>
            <person name="Aerts A."/>
            <person name="Otillar R.P."/>
            <person name="Terry A.Y."/>
            <person name="Boore J.L."/>
            <person name="Grigoriev I.V."/>
            <person name="Lindberg D.R."/>
            <person name="Seaver E.C."/>
            <person name="Weisblat D.A."/>
            <person name="Putnam N.H."/>
            <person name="Rokhsar D.S."/>
        </authorList>
    </citation>
    <scope>NUCLEOTIDE SEQUENCE</scope>
</reference>
<keyword evidence="4" id="KW-1185">Reference proteome</keyword>
<evidence type="ECO:0000313" key="4">
    <source>
        <dbReference type="Proteomes" id="UP000015101"/>
    </source>
</evidence>